<keyword evidence="2 5" id="KW-0690">Ribosome biogenesis</keyword>
<comment type="function">
    <text evidence="5">An accessory protein needed during the final step in the assembly of 30S ribosomal subunit, possibly for assembly of the head region. Essential for efficient processing of 16S rRNA. May be needed both before and after RbfA during the maturation of 16S rRNA. It has affinity for free ribosomal 30S subunits but not for 70S ribosomes.</text>
</comment>
<dbReference type="GO" id="GO:0043022">
    <property type="term" value="F:ribosome binding"/>
    <property type="evidence" value="ECO:0007669"/>
    <property type="project" value="InterPro"/>
</dbReference>
<dbReference type="InterPro" id="IPR036976">
    <property type="entry name" value="RimM_N_sf"/>
</dbReference>
<dbReference type="AlphaFoldDB" id="A0A936ZEX7"/>
<dbReference type="Pfam" id="PF24986">
    <property type="entry name" value="PRC_RimM"/>
    <property type="match status" value="1"/>
</dbReference>
<feature type="domain" description="RimM N-terminal" evidence="6">
    <location>
        <begin position="21"/>
        <end position="102"/>
    </location>
</feature>
<dbReference type="InterPro" id="IPR056792">
    <property type="entry name" value="PRC_RimM"/>
</dbReference>
<evidence type="ECO:0000256" key="2">
    <source>
        <dbReference type="ARBA" id="ARBA00022517"/>
    </source>
</evidence>
<dbReference type="HAMAP" id="MF_00014">
    <property type="entry name" value="Ribosome_mat_RimM"/>
    <property type="match status" value="1"/>
</dbReference>
<dbReference type="GO" id="GO:0005737">
    <property type="term" value="C:cytoplasm"/>
    <property type="evidence" value="ECO:0007669"/>
    <property type="project" value="UniProtKB-SubCell"/>
</dbReference>
<dbReference type="PANTHER" id="PTHR33692:SF1">
    <property type="entry name" value="RIBOSOME MATURATION FACTOR RIMM"/>
    <property type="match status" value="1"/>
</dbReference>
<protein>
    <recommendedName>
        <fullName evidence="5">Ribosome maturation factor RimM</fullName>
    </recommendedName>
</protein>
<dbReference type="InterPro" id="IPR002676">
    <property type="entry name" value="RimM_N"/>
</dbReference>
<dbReference type="GO" id="GO:0042274">
    <property type="term" value="P:ribosomal small subunit biogenesis"/>
    <property type="evidence" value="ECO:0007669"/>
    <property type="project" value="UniProtKB-UniRule"/>
</dbReference>
<dbReference type="InterPro" id="IPR011961">
    <property type="entry name" value="RimM"/>
</dbReference>
<dbReference type="SUPFAM" id="SSF50346">
    <property type="entry name" value="PRC-barrel domain"/>
    <property type="match status" value="1"/>
</dbReference>
<evidence type="ECO:0000259" key="6">
    <source>
        <dbReference type="Pfam" id="PF01782"/>
    </source>
</evidence>
<dbReference type="SUPFAM" id="SSF50447">
    <property type="entry name" value="Translation proteins"/>
    <property type="match status" value="1"/>
</dbReference>
<evidence type="ECO:0000313" key="9">
    <source>
        <dbReference type="Proteomes" id="UP000605848"/>
    </source>
</evidence>
<comment type="similarity">
    <text evidence="5">Belongs to the RimM family.</text>
</comment>
<keyword evidence="1 5" id="KW-0963">Cytoplasm</keyword>
<sequence>MSSQQGGGGVSPAQRGDLVLVGEFGRAQGLKGEVRLKSYTGDPQALAGYRPLIAANGRLLTLKGVRPAPGAATDMLVAQVDGVTTREAAEALNRVQVYLERSKLPLPDEEDEFLLADLIGLTVQNEAGEAIGTVVDVPNYGGGDLLEIAPMPNGPTALLPFTKAFVPHVDISAKRIVAVPPDDFFEPAKSEPEDEA</sequence>
<dbReference type="EMBL" id="JAEQMY010000006">
    <property type="protein sequence ID" value="MBL0403494.1"/>
    <property type="molecule type" value="Genomic_DNA"/>
</dbReference>
<dbReference type="Proteomes" id="UP000605848">
    <property type="component" value="Unassembled WGS sequence"/>
</dbReference>
<dbReference type="Pfam" id="PF01782">
    <property type="entry name" value="RimM"/>
    <property type="match status" value="1"/>
</dbReference>
<proteinExistence type="inferred from homology"/>
<evidence type="ECO:0000256" key="1">
    <source>
        <dbReference type="ARBA" id="ARBA00022490"/>
    </source>
</evidence>
<comment type="subcellular location">
    <subcellularLocation>
        <location evidence="5">Cytoplasm</location>
    </subcellularLocation>
</comment>
<evidence type="ECO:0000313" key="8">
    <source>
        <dbReference type="EMBL" id="MBL0403494.1"/>
    </source>
</evidence>
<organism evidence="8 9">
    <name type="scientific">Microvirga aerilata</name>
    <dbReference type="NCBI Taxonomy" id="670292"/>
    <lineage>
        <taxon>Bacteria</taxon>
        <taxon>Pseudomonadati</taxon>
        <taxon>Pseudomonadota</taxon>
        <taxon>Alphaproteobacteria</taxon>
        <taxon>Hyphomicrobiales</taxon>
        <taxon>Methylobacteriaceae</taxon>
        <taxon>Microvirga</taxon>
    </lineage>
</organism>
<keyword evidence="4 5" id="KW-0143">Chaperone</keyword>
<evidence type="ECO:0000256" key="4">
    <source>
        <dbReference type="ARBA" id="ARBA00023186"/>
    </source>
</evidence>
<dbReference type="GO" id="GO:0006364">
    <property type="term" value="P:rRNA processing"/>
    <property type="evidence" value="ECO:0007669"/>
    <property type="project" value="UniProtKB-UniRule"/>
</dbReference>
<evidence type="ECO:0000256" key="5">
    <source>
        <dbReference type="HAMAP-Rule" id="MF_00014"/>
    </source>
</evidence>
<dbReference type="NCBIfam" id="TIGR02273">
    <property type="entry name" value="16S_RimM"/>
    <property type="match status" value="1"/>
</dbReference>
<keyword evidence="3 5" id="KW-0698">rRNA processing</keyword>
<dbReference type="InterPro" id="IPR011033">
    <property type="entry name" value="PRC_barrel-like_sf"/>
</dbReference>
<evidence type="ECO:0000259" key="7">
    <source>
        <dbReference type="Pfam" id="PF24986"/>
    </source>
</evidence>
<dbReference type="GO" id="GO:0005840">
    <property type="term" value="C:ribosome"/>
    <property type="evidence" value="ECO:0007669"/>
    <property type="project" value="InterPro"/>
</dbReference>
<keyword evidence="9" id="KW-1185">Reference proteome</keyword>
<evidence type="ECO:0000256" key="3">
    <source>
        <dbReference type="ARBA" id="ARBA00022552"/>
    </source>
</evidence>
<comment type="caution">
    <text evidence="8">The sequence shown here is derived from an EMBL/GenBank/DDBJ whole genome shotgun (WGS) entry which is preliminary data.</text>
</comment>
<dbReference type="Gene3D" id="2.40.30.60">
    <property type="entry name" value="RimM"/>
    <property type="match status" value="1"/>
</dbReference>
<feature type="domain" description="Ribosome maturation factor RimM PRC barrel" evidence="7">
    <location>
        <begin position="117"/>
        <end position="183"/>
    </location>
</feature>
<dbReference type="PANTHER" id="PTHR33692">
    <property type="entry name" value="RIBOSOME MATURATION FACTOR RIMM"/>
    <property type="match status" value="1"/>
</dbReference>
<accession>A0A936ZEX7</accession>
<comment type="domain">
    <text evidence="5">The PRC barrel domain binds ribosomal protein uS19.</text>
</comment>
<name>A0A936ZEX7_9HYPH</name>
<dbReference type="Gene3D" id="2.30.30.240">
    <property type="entry name" value="PRC-barrel domain"/>
    <property type="match status" value="1"/>
</dbReference>
<comment type="subunit">
    <text evidence="5">Binds ribosomal protein uS19.</text>
</comment>
<dbReference type="InterPro" id="IPR009000">
    <property type="entry name" value="Transl_B-barrel_sf"/>
</dbReference>
<reference evidence="8" key="1">
    <citation type="submission" date="2021-01" db="EMBL/GenBank/DDBJ databases">
        <title>Microvirga sp.</title>
        <authorList>
            <person name="Kim M.K."/>
        </authorList>
    </citation>
    <scope>NUCLEOTIDE SEQUENCE</scope>
    <source>
        <strain evidence="8">5420S-16</strain>
    </source>
</reference>
<gene>
    <name evidence="5 8" type="primary">rimM</name>
    <name evidence="8" type="ORF">JKG68_05905</name>
</gene>